<dbReference type="InterPro" id="IPR036866">
    <property type="entry name" value="RibonucZ/Hydroxyglut_hydro"/>
</dbReference>
<accession>A0A1Y0HMK2</accession>
<keyword evidence="3" id="KW-1185">Reference proteome</keyword>
<dbReference type="KEGG" id="suls:Sdiek1_1401"/>
<dbReference type="AlphaFoldDB" id="A0A1Y0HMK2"/>
<organism evidence="2 3">
    <name type="scientific">Sulfurospirillum diekertiae</name>
    <dbReference type="NCBI Taxonomy" id="1854492"/>
    <lineage>
        <taxon>Bacteria</taxon>
        <taxon>Pseudomonadati</taxon>
        <taxon>Campylobacterota</taxon>
        <taxon>Epsilonproteobacteria</taxon>
        <taxon>Campylobacterales</taxon>
        <taxon>Sulfurospirillaceae</taxon>
        <taxon>Sulfurospirillum</taxon>
    </lineage>
</organism>
<dbReference type="PANTHER" id="PTHR42663">
    <property type="entry name" value="HYDROLASE C777.06C-RELATED-RELATED"/>
    <property type="match status" value="1"/>
</dbReference>
<dbReference type="RefSeq" id="WP_087438509.1">
    <property type="nucleotide sequence ID" value="NZ_CP021416.1"/>
</dbReference>
<proteinExistence type="predicted"/>
<dbReference type="Gene3D" id="3.60.15.10">
    <property type="entry name" value="Ribonuclease Z/Hydroxyacylglutathione hydrolase-like"/>
    <property type="match status" value="1"/>
</dbReference>
<evidence type="ECO:0000313" key="3">
    <source>
        <dbReference type="Proteomes" id="UP000196005"/>
    </source>
</evidence>
<dbReference type="InterPro" id="IPR035682">
    <property type="entry name" value="PhnP_MBL"/>
</dbReference>
<dbReference type="SUPFAM" id="SSF56281">
    <property type="entry name" value="Metallo-hydrolase/oxidoreductase"/>
    <property type="match status" value="1"/>
</dbReference>
<dbReference type="Pfam" id="PF12706">
    <property type="entry name" value="Lactamase_B_2"/>
    <property type="match status" value="1"/>
</dbReference>
<dbReference type="Proteomes" id="UP000196005">
    <property type="component" value="Chromosome"/>
</dbReference>
<evidence type="ECO:0000259" key="1">
    <source>
        <dbReference type="Pfam" id="PF12706"/>
    </source>
</evidence>
<name>A0A1Y0HMK2_9BACT</name>
<dbReference type="PANTHER" id="PTHR42663:SF6">
    <property type="entry name" value="HYDROLASE C777.06C-RELATED"/>
    <property type="match status" value="1"/>
</dbReference>
<reference evidence="3" key="1">
    <citation type="submission" date="2017-05" db="EMBL/GenBank/DDBJ databases">
        <title>Dechlorination kinetics govern the competition between two new strains of the genus Sulfurospirillum.</title>
        <authorList>
            <person name="Buttet G.F."/>
            <person name="Murray A.M."/>
            <person name="Goris T."/>
            <person name="Burion M."/>
            <person name="Lin B."/>
            <person name="Rolle M."/>
            <person name="Maillard J."/>
        </authorList>
    </citation>
    <scope>NUCLEOTIDE SEQUENCE [LARGE SCALE GENOMIC DNA]</scope>
    <source>
        <strain evidence="3">SL2-1</strain>
    </source>
</reference>
<dbReference type="OrthoDB" id="9800940at2"/>
<sequence length="246" mass="27660">MKFEFLGTADTGGIPLHQCHCEMCEAARQKGVSNRSTSAYLELDDGSVILFDAGYDLLCDRFNTTRIRAVFLTHFHADHCLGLIRLRKSVDTIACYIPDDTEGFGDLFVHKDSIDYQVMQPFEAKEIEGVKIVAVPLLHSKLTHGYVIFTCKGVVAYLTDCASISSESLAYLKAQKIDHLFLDAAYTPWFASNKHLNWESAGEYIESINPKNGYLIHASCKTLLPLHVKKIRLKYPYIEQGFAVEV</sequence>
<feature type="domain" description="Metallo-beta-lactamase" evidence="1">
    <location>
        <begin position="49"/>
        <end position="217"/>
    </location>
</feature>
<gene>
    <name evidence="2" type="ORF">Sdiek1_1401</name>
</gene>
<dbReference type="GO" id="GO:0103043">
    <property type="term" value="F:phosphoribosyl 1,2-cyclic phosphate phosphodiesterase activity"/>
    <property type="evidence" value="ECO:0007669"/>
    <property type="project" value="UniProtKB-EC"/>
</dbReference>
<dbReference type="EMBL" id="CP021416">
    <property type="protein sequence ID" value="ARU48565.1"/>
    <property type="molecule type" value="Genomic_DNA"/>
</dbReference>
<protein>
    <submittedName>
        <fullName evidence="2">Phosphoribosyl 1,2-cyclic phosphate phosphodiesterase</fullName>
        <ecNumber evidence="2">3.1.4.55</ecNumber>
    </submittedName>
</protein>
<evidence type="ECO:0000313" key="2">
    <source>
        <dbReference type="EMBL" id="ARU48565.1"/>
    </source>
</evidence>
<dbReference type="CDD" id="cd07736">
    <property type="entry name" value="PhnP-like_MBL-fold"/>
    <property type="match status" value="1"/>
</dbReference>
<dbReference type="EC" id="3.1.4.55" evidence="2"/>
<dbReference type="InterPro" id="IPR001279">
    <property type="entry name" value="Metallo-B-lactamas"/>
</dbReference>
<keyword evidence="2" id="KW-0378">Hydrolase</keyword>